<evidence type="ECO:0000256" key="1">
    <source>
        <dbReference type="ARBA" id="ARBA00001700"/>
    </source>
</evidence>
<feature type="domain" description="B12-binding N-terminal" evidence="24">
    <location>
        <begin position="617"/>
        <end position="712"/>
    </location>
</feature>
<dbReference type="Gene3D" id="3.20.20.20">
    <property type="entry name" value="Dihydropteroate synthase-like"/>
    <property type="match status" value="1"/>
</dbReference>
<feature type="binding site" evidence="20">
    <location>
        <position position="268"/>
    </location>
    <ligand>
        <name>Zn(2+)</name>
        <dbReference type="ChEBI" id="CHEBI:29105"/>
    </ligand>
</feature>
<dbReference type="GO" id="GO:0008705">
    <property type="term" value="F:methionine synthase activity"/>
    <property type="evidence" value="ECO:0007669"/>
    <property type="project" value="UniProtKB-EC"/>
</dbReference>
<evidence type="ECO:0000259" key="21">
    <source>
        <dbReference type="PROSITE" id="PS50970"/>
    </source>
</evidence>
<evidence type="ECO:0000256" key="14">
    <source>
        <dbReference type="ARBA" id="ARBA00022723"/>
    </source>
</evidence>
<dbReference type="UniPathway" id="UPA00051">
    <property type="reaction ID" value="UER00081"/>
</dbReference>
<name>A0A1M5PAC8_9FIRM</name>
<dbReference type="InterPro" id="IPR036594">
    <property type="entry name" value="Meth_synthase_dom"/>
</dbReference>
<evidence type="ECO:0000256" key="7">
    <source>
        <dbReference type="ARBA" id="ARBA00012032"/>
    </source>
</evidence>
<dbReference type="SUPFAM" id="SSF51717">
    <property type="entry name" value="Dihydropteroate synthetase-like"/>
    <property type="match status" value="1"/>
</dbReference>
<keyword evidence="10" id="KW-0028">Amino-acid biosynthesis</keyword>
<dbReference type="Proteomes" id="UP000242329">
    <property type="component" value="Unassembled WGS sequence"/>
</dbReference>
<keyword evidence="16" id="KW-0486">Methionine biosynthesis</keyword>
<evidence type="ECO:0000259" key="23">
    <source>
        <dbReference type="PROSITE" id="PS51332"/>
    </source>
</evidence>
<dbReference type="PROSITE" id="PS51337">
    <property type="entry name" value="B12_BINDING_NTER"/>
    <property type="match status" value="1"/>
</dbReference>
<feature type="domain" description="Hcy-binding" evidence="21">
    <location>
        <begin position="1"/>
        <end position="283"/>
    </location>
</feature>
<evidence type="ECO:0000256" key="12">
    <source>
        <dbReference type="ARBA" id="ARBA00022679"/>
    </source>
</evidence>
<gene>
    <name evidence="25" type="ORF">SAMN02745221_01421</name>
</gene>
<dbReference type="Gene3D" id="3.20.20.330">
    <property type="entry name" value="Homocysteine-binding-like domain"/>
    <property type="match status" value="1"/>
</dbReference>
<dbReference type="GO" id="GO:0005829">
    <property type="term" value="C:cytosol"/>
    <property type="evidence" value="ECO:0007669"/>
    <property type="project" value="TreeGrafter"/>
</dbReference>
<keyword evidence="11" id="KW-0846">Cobalamin</keyword>
<keyword evidence="14 20" id="KW-0479">Metal-binding</keyword>
<dbReference type="FunFam" id="3.40.50.280:FF:000003">
    <property type="entry name" value="Dimethylamine methyltransferase corrinoid protein"/>
    <property type="match status" value="1"/>
</dbReference>
<comment type="similarity">
    <text evidence="5">Belongs to the vitamin-B12 dependent methionine synthase family.</text>
</comment>
<evidence type="ECO:0000256" key="19">
    <source>
        <dbReference type="ARBA" id="ARBA00031040"/>
    </source>
</evidence>
<evidence type="ECO:0000256" key="3">
    <source>
        <dbReference type="ARBA" id="ARBA00001956"/>
    </source>
</evidence>
<evidence type="ECO:0000256" key="9">
    <source>
        <dbReference type="ARBA" id="ARBA00022603"/>
    </source>
</evidence>
<dbReference type="Gene3D" id="1.10.1240.10">
    <property type="entry name" value="Methionine synthase domain"/>
    <property type="match status" value="1"/>
</dbReference>
<evidence type="ECO:0000256" key="6">
    <source>
        <dbReference type="ARBA" id="ARBA00010854"/>
    </source>
</evidence>
<dbReference type="SUPFAM" id="SSF82282">
    <property type="entry name" value="Homocysteine S-methyltransferase"/>
    <property type="match status" value="1"/>
</dbReference>
<dbReference type="Pfam" id="PF02574">
    <property type="entry name" value="S-methyl_trans"/>
    <property type="match status" value="1"/>
</dbReference>
<keyword evidence="17" id="KW-0170">Cobalt</keyword>
<dbReference type="PANTHER" id="PTHR45833:SF1">
    <property type="entry name" value="METHIONINE SYNTHASE"/>
    <property type="match status" value="1"/>
</dbReference>
<comment type="cofactor">
    <cofactor evidence="2 20">
        <name>Zn(2+)</name>
        <dbReference type="ChEBI" id="CHEBI:29105"/>
    </cofactor>
</comment>
<dbReference type="PANTHER" id="PTHR45833">
    <property type="entry name" value="METHIONINE SYNTHASE"/>
    <property type="match status" value="1"/>
</dbReference>
<dbReference type="InterPro" id="IPR036589">
    <property type="entry name" value="HCY_dom_sf"/>
</dbReference>
<dbReference type="CDD" id="cd02070">
    <property type="entry name" value="corrinoid_protein_B12-BD"/>
    <property type="match status" value="1"/>
</dbReference>
<dbReference type="Gene3D" id="3.40.50.280">
    <property type="entry name" value="Cobalamin-binding domain"/>
    <property type="match status" value="1"/>
</dbReference>
<dbReference type="Pfam" id="PF02310">
    <property type="entry name" value="B12-binding"/>
    <property type="match status" value="1"/>
</dbReference>
<dbReference type="GO" id="GO:0046872">
    <property type="term" value="F:metal ion binding"/>
    <property type="evidence" value="ECO:0007669"/>
    <property type="project" value="UniProtKB-KW"/>
</dbReference>
<evidence type="ECO:0000256" key="18">
    <source>
        <dbReference type="ARBA" id="ARBA00025552"/>
    </source>
</evidence>
<keyword evidence="12 20" id="KW-0808">Transferase</keyword>
<dbReference type="PIRSF" id="PIRSF037472">
    <property type="entry name" value="DHPS_mtfrase"/>
    <property type="match status" value="1"/>
</dbReference>
<evidence type="ECO:0000256" key="16">
    <source>
        <dbReference type="ARBA" id="ARBA00023167"/>
    </source>
</evidence>
<dbReference type="InterPro" id="IPR003726">
    <property type="entry name" value="HCY_dom"/>
</dbReference>
<evidence type="ECO:0000313" key="25">
    <source>
        <dbReference type="EMBL" id="SHG98791.1"/>
    </source>
</evidence>
<dbReference type="GO" id="GO:0050667">
    <property type="term" value="P:homocysteine metabolic process"/>
    <property type="evidence" value="ECO:0007669"/>
    <property type="project" value="TreeGrafter"/>
</dbReference>
<dbReference type="SUPFAM" id="SSF47644">
    <property type="entry name" value="Methionine synthase domain"/>
    <property type="match status" value="1"/>
</dbReference>
<proteinExistence type="inferred from homology"/>
<comment type="cofactor">
    <cofactor evidence="3">
        <name>methylcob(III)alamin</name>
        <dbReference type="ChEBI" id="CHEBI:28115"/>
    </cofactor>
</comment>
<dbReference type="GO" id="GO:0046653">
    <property type="term" value="P:tetrahydrofolate metabolic process"/>
    <property type="evidence" value="ECO:0007669"/>
    <property type="project" value="TreeGrafter"/>
</dbReference>
<evidence type="ECO:0000256" key="13">
    <source>
        <dbReference type="ARBA" id="ARBA00022691"/>
    </source>
</evidence>
<evidence type="ECO:0000256" key="10">
    <source>
        <dbReference type="ARBA" id="ARBA00022605"/>
    </source>
</evidence>
<dbReference type="GO" id="GO:0031419">
    <property type="term" value="F:cobalamin binding"/>
    <property type="evidence" value="ECO:0007669"/>
    <property type="project" value="UniProtKB-KW"/>
</dbReference>
<dbReference type="GO" id="GO:0032259">
    <property type="term" value="P:methylation"/>
    <property type="evidence" value="ECO:0007669"/>
    <property type="project" value="UniProtKB-KW"/>
</dbReference>
<sequence length="840" mass="90954">MEVLLKQRILLLDGAMGTMLQANGLKPGECPEWFGVNNPEVLGEIHYRYIEAGADIIQTNTFGANRFKLMEYGLEDKVYEINSEAVRIAKEKAQGKALVAASIGPTGKLLKPIGDVSFDDLYAAFKEQIVACARAGADLISIETMTDIGEMRAALIAAKYNTDIPVIAHMTFEKDGRTMMGTDPVTALIILEALQPLAIGANCSGGALQLLPVIEEMNRYSSVFLSVEPNAGLPALVDGKTVFPDTPEEMAEYALLLRDAGANIIGGCCGTTPEHIKAIAEVLKGLSPLPREKKRIFAFASRSRHVIIGPPYPLAFIGERINPTARKKLAQDIKEGHMAMVVEEAKKQVESGAPMLDVNMGVPGIDEKEAMKKAVIAIQAVVDVPLSLDSTHPEAIEEGLKNFVGRALINSTTGEEKNLAKILPLAKKYGAAVLGLCLDENGIPPTAEERVKIGHKIYNEARKYGLRDEDIYLDSLVKTASAEQREVMETIKGLTLIKEELGVGTVLGVSNVSHGLPSREVLNSTFLAMALAAGLDLPIMNPFDSRMMDVVRAAAVLLNRDADCKEFISFYKGSRAEASREVAAIRHPLCRECNIPDLVARMAKGEAEKGAKEGKTSLPAEEKEGSLIKIRNAVLEGNVEGIIPLLEEALEKEKVEPLTIINNALIPGIEKAGELYDRKEYFLPQLMRAADAMKTAFSYLKPMLAEESDAQRGVVVLATVEGDIHDIGKNIVGVMLENYGFKVIDLGKDVKAKDIVDAAQREKADIVGLSALMTTTMPRMKEVIEEVKKRGLSCRVMVGGAVLTQEYADSIGADGYSEDARSAVLLAQQLMQRAGFSTVN</sequence>
<feature type="domain" description="Pterin-binding" evidence="22">
    <location>
        <begin position="314"/>
        <end position="558"/>
    </location>
</feature>
<dbReference type="InterPro" id="IPR017215">
    <property type="entry name" value="MetH_bac"/>
</dbReference>
<dbReference type="InterPro" id="IPR011005">
    <property type="entry name" value="Dihydropteroate_synth-like_sf"/>
</dbReference>
<evidence type="ECO:0000256" key="5">
    <source>
        <dbReference type="ARBA" id="ARBA00010398"/>
    </source>
</evidence>
<dbReference type="SMART" id="SM01018">
    <property type="entry name" value="B12-binding_2"/>
    <property type="match status" value="1"/>
</dbReference>
<dbReference type="PROSITE" id="PS50972">
    <property type="entry name" value="PTERIN_BINDING"/>
    <property type="match status" value="1"/>
</dbReference>
<keyword evidence="15 20" id="KW-0862">Zinc</keyword>
<keyword evidence="9 20" id="KW-0489">Methyltransferase</keyword>
<dbReference type="InterPro" id="IPR050554">
    <property type="entry name" value="Met_Synthase/Corrinoid"/>
</dbReference>
<dbReference type="EMBL" id="FQWY01000021">
    <property type="protein sequence ID" value="SHG98791.1"/>
    <property type="molecule type" value="Genomic_DNA"/>
</dbReference>
<comment type="similarity">
    <text evidence="6">Belongs to the methylamine corrinoid protein family.</text>
</comment>
<evidence type="ECO:0000256" key="4">
    <source>
        <dbReference type="ARBA" id="ARBA00005178"/>
    </source>
</evidence>
<feature type="binding site" evidence="20">
    <location>
        <position position="203"/>
    </location>
    <ligand>
        <name>Zn(2+)</name>
        <dbReference type="ChEBI" id="CHEBI:29105"/>
    </ligand>
</feature>
<reference evidence="26" key="1">
    <citation type="submission" date="2016-11" db="EMBL/GenBank/DDBJ databases">
        <authorList>
            <person name="Varghese N."/>
            <person name="Submissions S."/>
        </authorList>
    </citation>
    <scope>NUCLEOTIDE SEQUENCE [LARGE SCALE GENOMIC DNA]</scope>
    <source>
        <strain evidence="26">DSM 11003</strain>
    </source>
</reference>
<dbReference type="PROSITE" id="PS51332">
    <property type="entry name" value="B12_BINDING"/>
    <property type="match status" value="1"/>
</dbReference>
<evidence type="ECO:0000256" key="17">
    <source>
        <dbReference type="ARBA" id="ARBA00023285"/>
    </source>
</evidence>
<dbReference type="SUPFAM" id="SSF52242">
    <property type="entry name" value="Cobalamin (vitamin B12)-binding domain"/>
    <property type="match status" value="1"/>
</dbReference>
<evidence type="ECO:0000256" key="8">
    <source>
        <dbReference type="ARBA" id="ARBA00013998"/>
    </source>
</evidence>
<comment type="catalytic activity">
    <reaction evidence="1">
        <text>(6S)-5-methyl-5,6,7,8-tetrahydrofolate + L-homocysteine = (6S)-5,6,7,8-tetrahydrofolate + L-methionine</text>
        <dbReference type="Rhea" id="RHEA:11172"/>
        <dbReference type="ChEBI" id="CHEBI:18608"/>
        <dbReference type="ChEBI" id="CHEBI:57453"/>
        <dbReference type="ChEBI" id="CHEBI:57844"/>
        <dbReference type="ChEBI" id="CHEBI:58199"/>
        <dbReference type="EC" id="2.1.1.13"/>
    </reaction>
</comment>
<comment type="pathway">
    <text evidence="4">Amino-acid biosynthesis; L-methionine biosynthesis via de novo pathway; L-methionine from L-homocysteine (MetH route): step 1/1.</text>
</comment>
<evidence type="ECO:0000256" key="15">
    <source>
        <dbReference type="ARBA" id="ARBA00022833"/>
    </source>
</evidence>
<dbReference type="InterPro" id="IPR036724">
    <property type="entry name" value="Cobalamin-bd_sf"/>
</dbReference>
<dbReference type="STRING" id="1123382.SAMN02745221_01421"/>
<keyword evidence="13" id="KW-0949">S-adenosyl-L-methionine</keyword>
<evidence type="ECO:0000313" key="26">
    <source>
        <dbReference type="Proteomes" id="UP000242329"/>
    </source>
</evidence>
<evidence type="ECO:0000256" key="11">
    <source>
        <dbReference type="ARBA" id="ARBA00022628"/>
    </source>
</evidence>
<dbReference type="Pfam" id="PF02607">
    <property type="entry name" value="B12-binding_2"/>
    <property type="match status" value="1"/>
</dbReference>
<dbReference type="PROSITE" id="PS50970">
    <property type="entry name" value="HCY"/>
    <property type="match status" value="1"/>
</dbReference>
<dbReference type="InterPro" id="IPR006158">
    <property type="entry name" value="Cobalamin-bd"/>
</dbReference>
<dbReference type="NCBIfam" id="NF005719">
    <property type="entry name" value="PRK07535.1"/>
    <property type="match status" value="1"/>
</dbReference>
<evidence type="ECO:0000259" key="22">
    <source>
        <dbReference type="PROSITE" id="PS50972"/>
    </source>
</evidence>
<feature type="domain" description="B12-binding" evidence="23">
    <location>
        <begin position="712"/>
        <end position="840"/>
    </location>
</feature>
<organism evidence="25 26">
    <name type="scientific">Thermosyntropha lipolytica DSM 11003</name>
    <dbReference type="NCBI Taxonomy" id="1123382"/>
    <lineage>
        <taxon>Bacteria</taxon>
        <taxon>Bacillati</taxon>
        <taxon>Bacillota</taxon>
        <taxon>Clostridia</taxon>
        <taxon>Eubacteriales</taxon>
        <taxon>Syntrophomonadaceae</taxon>
        <taxon>Thermosyntropha</taxon>
    </lineage>
</organism>
<protein>
    <recommendedName>
        <fullName evidence="8">Methionine synthase</fullName>
        <ecNumber evidence="7">2.1.1.13</ecNumber>
    </recommendedName>
    <alternativeName>
        <fullName evidence="19">5-methyltetrahydrofolate--homocysteine methyltransferase</fullName>
    </alternativeName>
</protein>
<comment type="function">
    <text evidence="18">Catalyzes the transfer of a methyl group from methyl-cobalamin to homocysteine, yielding enzyme-bound cob(I)alamin and methionine. Subsequently, remethylates the cofactor using methyltetrahydrofolate.</text>
</comment>
<feature type="binding site" evidence="20">
    <location>
        <position position="269"/>
    </location>
    <ligand>
        <name>Zn(2+)</name>
        <dbReference type="ChEBI" id="CHEBI:29105"/>
    </ligand>
</feature>
<accession>A0A1M5PAC8</accession>
<dbReference type="InterPro" id="IPR000489">
    <property type="entry name" value="Pterin-binding_dom"/>
</dbReference>
<evidence type="ECO:0000256" key="20">
    <source>
        <dbReference type="PROSITE-ProRule" id="PRU00333"/>
    </source>
</evidence>
<keyword evidence="26" id="KW-1185">Reference proteome</keyword>
<dbReference type="AlphaFoldDB" id="A0A1M5PAC8"/>
<dbReference type="InterPro" id="IPR003759">
    <property type="entry name" value="Cbl-bd_cap"/>
</dbReference>
<dbReference type="Pfam" id="PF00809">
    <property type="entry name" value="Pterin_bind"/>
    <property type="match status" value="1"/>
</dbReference>
<dbReference type="EC" id="2.1.1.13" evidence="7"/>
<evidence type="ECO:0000259" key="24">
    <source>
        <dbReference type="PROSITE" id="PS51337"/>
    </source>
</evidence>
<evidence type="ECO:0000256" key="2">
    <source>
        <dbReference type="ARBA" id="ARBA00001947"/>
    </source>
</evidence>